<dbReference type="Pfam" id="PF12796">
    <property type="entry name" value="Ank_2"/>
    <property type="match status" value="2"/>
</dbReference>
<gene>
    <name evidence="5" type="ORF">M0813_19340</name>
</gene>
<accession>A0ABQ8YNL5</accession>
<dbReference type="InterPro" id="IPR002110">
    <property type="entry name" value="Ankyrin_rpt"/>
</dbReference>
<protein>
    <submittedName>
        <fullName evidence="5">Ankyrin repeat</fullName>
    </submittedName>
</protein>
<evidence type="ECO:0000256" key="1">
    <source>
        <dbReference type="ARBA" id="ARBA00022737"/>
    </source>
</evidence>
<keyword evidence="6" id="KW-1185">Reference proteome</keyword>
<dbReference type="Proteomes" id="UP001150062">
    <property type="component" value="Unassembled WGS sequence"/>
</dbReference>
<dbReference type="PROSITE" id="PS50088">
    <property type="entry name" value="ANK_REPEAT"/>
    <property type="match status" value="5"/>
</dbReference>
<evidence type="ECO:0000256" key="2">
    <source>
        <dbReference type="ARBA" id="ARBA00023043"/>
    </source>
</evidence>
<dbReference type="SUPFAM" id="SSF48403">
    <property type="entry name" value="Ankyrin repeat"/>
    <property type="match status" value="7"/>
</dbReference>
<proteinExistence type="predicted"/>
<feature type="compositionally biased region" description="Acidic residues" evidence="4">
    <location>
        <begin position="553"/>
        <end position="564"/>
    </location>
</feature>
<dbReference type="EMBL" id="JAOAOG010000136">
    <property type="protein sequence ID" value="KAJ6246202.1"/>
    <property type="molecule type" value="Genomic_DNA"/>
</dbReference>
<dbReference type="Gene3D" id="1.25.40.20">
    <property type="entry name" value="Ankyrin repeat-containing domain"/>
    <property type="match status" value="8"/>
</dbReference>
<feature type="repeat" description="ANK" evidence="3">
    <location>
        <begin position="1365"/>
        <end position="1398"/>
    </location>
</feature>
<feature type="repeat" description="ANK" evidence="3">
    <location>
        <begin position="255"/>
        <end position="290"/>
    </location>
</feature>
<feature type="repeat" description="ANK" evidence="3">
    <location>
        <begin position="1579"/>
        <end position="1613"/>
    </location>
</feature>
<feature type="repeat" description="ANK" evidence="3">
    <location>
        <begin position="70"/>
        <end position="104"/>
    </location>
</feature>
<evidence type="ECO:0000313" key="5">
    <source>
        <dbReference type="EMBL" id="KAJ6246202.1"/>
    </source>
</evidence>
<keyword evidence="2 3" id="KW-0040">ANK repeat</keyword>
<dbReference type="PROSITE" id="PS50297">
    <property type="entry name" value="ANK_REP_REGION"/>
    <property type="match status" value="3"/>
</dbReference>
<feature type="compositionally biased region" description="Basic and acidic residues" evidence="4">
    <location>
        <begin position="565"/>
        <end position="638"/>
    </location>
</feature>
<keyword evidence="1" id="KW-0677">Repeat</keyword>
<name>A0ABQ8YNL5_9EUKA</name>
<dbReference type="InterPro" id="IPR036770">
    <property type="entry name" value="Ankyrin_rpt-contain_sf"/>
</dbReference>
<evidence type="ECO:0000256" key="3">
    <source>
        <dbReference type="PROSITE-ProRule" id="PRU00023"/>
    </source>
</evidence>
<reference evidence="5" key="1">
    <citation type="submission" date="2022-08" db="EMBL/GenBank/DDBJ databases">
        <title>Novel sulfate-reducing endosymbionts in the free-living metamonad Anaeramoeba.</title>
        <authorList>
            <person name="Jerlstrom-Hultqvist J."/>
            <person name="Cepicka I."/>
            <person name="Gallot-Lavallee L."/>
            <person name="Salas-Leiva D."/>
            <person name="Curtis B.A."/>
            <person name="Zahonova K."/>
            <person name="Pipaliya S."/>
            <person name="Dacks J."/>
            <person name="Roger A.J."/>
        </authorList>
    </citation>
    <scope>NUCLEOTIDE SEQUENCE</scope>
    <source>
        <strain evidence="5">Schooner1</strain>
    </source>
</reference>
<dbReference type="SMART" id="SM00248">
    <property type="entry name" value="ANK"/>
    <property type="match status" value="27"/>
</dbReference>
<sequence>MSSSDNDDFNLFSSNVSFFPEAPSSSDEDEDANEKVGFTKAQQFALQKNDLAVIKLLMKPSLVKAAHDSEGQNSLHLSLGSGTSNSSVIQYLLDCGCDVNKQEAESHHTPLMKLIVQGGQYENEAQSSIAKALINGGANLELTCKVNYNNVLHLICKGIQLGCNQKLIELILEASPNLLQSRNKKGNTPLHILCKQNFTSISNQEKALTNQKELNSIQQKQKEQHFQIQRLQIIKSFQAINKKNGFGMVNLENDNGQEPLHLACIHNGATDVELIKYLINNGSNVNLNDETQGFTPLHYLCCYSGLSLQVLELFKVKNYDFQNITTKKRSNILHLLCRQEKPNCEILRFVIENKLCKIDQLTENQKTEFLLICKQKGLELKHLKLLIEIADCNFNYNDERNRNGLFFICQTLSDLLNNDETKSITGNNNNKITINNEPSFNLQKWIKIFEYLLNKGINVNSVDQQTGLTPLLILCNSSNKKNLLFIKLLLKHGCKIGLTSHYSEYTEIQAVLKQKTININLFTLLIDNGASFKYSKGTAPIFSCFRLILNDEEEDNDEDDDDDKNSEIENPKNDKNENENENENDNRNKNEKKEKENENKNEKEKKNEKENEKENENKNENDNNRNDNKCKREGDQKKKTTKMKNLSVPNEIISRILKLSDNLNQRDGMKNSVLHNLCMRHHLGTNCIDLIKTFINKKVVDINIKGQLDQTALHLISEFENIDPNVVELLCDSGVDVNLIDQDNKTALNILIMNNLQLANVMSSINLILSKGYDLSYCDPVNNENILIQILNKKYSIAKHERQPPWQLIKRLLKDEQLDVQLRCQGGKILHLLCELSLNDQNYECMQICLQRGVDINYYNIMYLTPIMVLLKSKMAIDVKFIQLFLEYKAKLNCLQHVNDELLMNWGGDGHLGRRYYFDMNRCTSALHIFCERSNPESGVLELLLSNYKDINEIDALNGTTALYHHFYSHNNNNNNTIGGTFSTYNYHRTRSYNGHRYYNSQRYAYYNRYHNVNEKDKYLEKVEKMVNYNLIELFLQNGAKTEFPIYLENTNSTSNQYTILSSYLDLFKFDEKMDFDIIKLLIDYGADLNYSDHESEHPFILLANNSNLENKDIIVYFIKKGSNLNYNGNLQGTPFFYICQNYGDDFDLLKLCFDYNADPNVLNCERETAFHMVLFNKNLNKQILKLFFRNNTNMLIDNKVGYPLHILEYNSNLKLEFLNFFLKLNLSLELKNKSNKFTILLMLCYALKYSDGLLQEKYNLISYLIECGANVNSLSIGNNNCLHLLATMGLKNILGSDFVSESGGTNYNSGSSRGGVLDLYAGNDKKKTSALKNINNSTEYNTLCLKIIKILIDKKININQLNIKSQTPLHFFCLNHPNMEIINLLLANGANAQLLDKNNNSILHYLLKSKQVSLKKIKFLFQNYKLDLNVQNLQKESPISIYCRHQNINLETLLFFQKMKADFSILNNNQYSLFQIAIRNPHINIQCAKFLYQFDQNINFVSKIDSENAFSYYCSSKNVDFEIIKFFVDNGSNVNINTQSEYIPSPIYKLMSINFPNFLIVNYVIRNVVDINQTNHLRGNSLLHRVILNSNFNFKIFELLIDKNIDVNIKNRFQDSVLKLLHQKKLLSMKTLGLLIKANINLNLQDAEGRTVLFYSVYDVLNVLLKRKREL</sequence>
<evidence type="ECO:0000256" key="4">
    <source>
        <dbReference type="SAM" id="MobiDB-lite"/>
    </source>
</evidence>
<dbReference type="PANTHER" id="PTHR24198:SF165">
    <property type="entry name" value="ANKYRIN REPEAT-CONTAINING PROTEIN-RELATED"/>
    <property type="match status" value="1"/>
</dbReference>
<feature type="repeat" description="ANK" evidence="3">
    <location>
        <begin position="708"/>
        <end position="742"/>
    </location>
</feature>
<evidence type="ECO:0000313" key="6">
    <source>
        <dbReference type="Proteomes" id="UP001150062"/>
    </source>
</evidence>
<dbReference type="PANTHER" id="PTHR24198">
    <property type="entry name" value="ANKYRIN REPEAT AND PROTEIN KINASE DOMAIN-CONTAINING PROTEIN"/>
    <property type="match status" value="1"/>
</dbReference>
<comment type="caution">
    <text evidence="5">The sequence shown here is derived from an EMBL/GenBank/DDBJ whole genome shotgun (WGS) entry which is preliminary data.</text>
</comment>
<organism evidence="5 6">
    <name type="scientific">Anaeramoeba flamelloides</name>
    <dbReference type="NCBI Taxonomy" id="1746091"/>
    <lineage>
        <taxon>Eukaryota</taxon>
        <taxon>Metamonada</taxon>
        <taxon>Anaeramoebidae</taxon>
        <taxon>Anaeramoeba</taxon>
    </lineage>
</organism>
<feature type="region of interest" description="Disordered" evidence="4">
    <location>
        <begin position="553"/>
        <end position="644"/>
    </location>
</feature>